<organism evidence="1 2">
    <name type="scientific">Auxenochlorella protothecoides</name>
    <name type="common">Green microalga</name>
    <name type="synonym">Chlorella protothecoides</name>
    <dbReference type="NCBI Taxonomy" id="3075"/>
    <lineage>
        <taxon>Eukaryota</taxon>
        <taxon>Viridiplantae</taxon>
        <taxon>Chlorophyta</taxon>
        <taxon>core chlorophytes</taxon>
        <taxon>Trebouxiophyceae</taxon>
        <taxon>Chlorellales</taxon>
        <taxon>Chlorellaceae</taxon>
        <taxon>Auxenochlorella</taxon>
    </lineage>
</organism>
<proteinExistence type="predicted"/>
<evidence type="ECO:0000313" key="1">
    <source>
        <dbReference type="EMBL" id="KFM25373.1"/>
    </source>
</evidence>
<dbReference type="AlphaFoldDB" id="A0A087SI19"/>
<dbReference type="InterPro" id="IPR036514">
    <property type="entry name" value="SGNH_hydro_sf"/>
</dbReference>
<keyword evidence="2" id="KW-1185">Reference proteome</keyword>
<evidence type="ECO:0008006" key="3">
    <source>
        <dbReference type="Google" id="ProtNLM"/>
    </source>
</evidence>
<gene>
    <name evidence="1" type="ORF">F751_0911</name>
</gene>
<name>A0A087SI19_AUXPR</name>
<dbReference type="GeneID" id="23612302"/>
<dbReference type="Proteomes" id="UP000028924">
    <property type="component" value="Unassembled WGS sequence"/>
</dbReference>
<dbReference type="KEGG" id="apro:F751_0911"/>
<protein>
    <recommendedName>
        <fullName evidence="3">SGNH domain-containing protein</fullName>
    </recommendedName>
</protein>
<dbReference type="RefSeq" id="XP_011398266.1">
    <property type="nucleotide sequence ID" value="XM_011399964.1"/>
</dbReference>
<sequence>MRYRSPATLNSTLAGKHVLFMGDSITRYLAEALLRATGRSAAVPRWHMDMTYPLAASNATLDFWWSPYPSNITDSMQRVLNTTARPDLVVASFCAWHLHSVMNISDWSRQLDEVDAGVKILAADGLRPIVVSCPHSVQDRLTTDEWAVIKPLGLRYNEVLMSRTLRSWRLLDLNTMSTNCGDPCSKDREHAFRPVYDAAVQVLLGMSAGPLLGEGER</sequence>
<evidence type="ECO:0000313" key="2">
    <source>
        <dbReference type="Proteomes" id="UP000028924"/>
    </source>
</evidence>
<dbReference type="OrthoDB" id="511120at2759"/>
<accession>A0A087SI19</accession>
<dbReference type="Gene3D" id="3.40.50.1110">
    <property type="entry name" value="SGNH hydrolase"/>
    <property type="match status" value="1"/>
</dbReference>
<reference evidence="1 2" key="1">
    <citation type="journal article" date="2014" name="BMC Genomics">
        <title>Oil accumulation mechanisms of the oleaginous microalga Chlorella protothecoides revealed through its genome, transcriptomes, and proteomes.</title>
        <authorList>
            <person name="Gao C."/>
            <person name="Wang Y."/>
            <person name="Shen Y."/>
            <person name="Yan D."/>
            <person name="He X."/>
            <person name="Dai J."/>
            <person name="Wu Q."/>
        </authorList>
    </citation>
    <scope>NUCLEOTIDE SEQUENCE [LARGE SCALE GENOMIC DNA]</scope>
    <source>
        <strain evidence="1 2">0710</strain>
    </source>
</reference>
<dbReference type="EMBL" id="KL662115">
    <property type="protein sequence ID" value="KFM25373.1"/>
    <property type="molecule type" value="Genomic_DNA"/>
</dbReference>